<dbReference type="AlphaFoldDB" id="A1ZUP4"/>
<reference evidence="1 2" key="1">
    <citation type="submission" date="2007-01" db="EMBL/GenBank/DDBJ databases">
        <authorList>
            <person name="Haygood M."/>
            <person name="Podell S."/>
            <person name="Anderson C."/>
            <person name="Hopkinson B."/>
            <person name="Roe K."/>
            <person name="Barbeau K."/>
            <person name="Gaasterland T."/>
            <person name="Ferriera S."/>
            <person name="Johnson J."/>
            <person name="Kravitz S."/>
            <person name="Beeson K."/>
            <person name="Sutton G."/>
            <person name="Rogers Y.-H."/>
            <person name="Friedman R."/>
            <person name="Frazier M."/>
            <person name="Venter J.C."/>
        </authorList>
    </citation>
    <scope>NUCLEOTIDE SEQUENCE [LARGE SCALE GENOMIC DNA]</scope>
    <source>
        <strain evidence="1 2">ATCC 23134</strain>
    </source>
</reference>
<proteinExistence type="predicted"/>
<gene>
    <name evidence="1" type="ORF">M23134_00884</name>
</gene>
<accession>A1ZUP4</accession>
<evidence type="ECO:0000313" key="1">
    <source>
        <dbReference type="EMBL" id="EAY25930.1"/>
    </source>
</evidence>
<keyword evidence="2" id="KW-1185">Reference proteome</keyword>
<evidence type="ECO:0000313" key="2">
    <source>
        <dbReference type="Proteomes" id="UP000004095"/>
    </source>
</evidence>
<name>A1ZUP4_MICM2</name>
<protein>
    <submittedName>
        <fullName evidence="1">Uncharacterized protein</fullName>
    </submittedName>
</protein>
<sequence length="63" mass="7182">MRRLKIKVMIKNLGQLHLPLGEKAKLFSTLIPPFPTVEVLFEADSTFEQVVCCFIYILFALVA</sequence>
<dbReference type="EMBL" id="AAWS01000041">
    <property type="protein sequence ID" value="EAY25930.1"/>
    <property type="molecule type" value="Genomic_DNA"/>
</dbReference>
<dbReference type="Proteomes" id="UP000004095">
    <property type="component" value="Unassembled WGS sequence"/>
</dbReference>
<comment type="caution">
    <text evidence="1">The sequence shown here is derived from an EMBL/GenBank/DDBJ whole genome shotgun (WGS) entry which is preliminary data.</text>
</comment>
<organism evidence="1 2">
    <name type="scientific">Microscilla marina ATCC 23134</name>
    <dbReference type="NCBI Taxonomy" id="313606"/>
    <lineage>
        <taxon>Bacteria</taxon>
        <taxon>Pseudomonadati</taxon>
        <taxon>Bacteroidota</taxon>
        <taxon>Cytophagia</taxon>
        <taxon>Cytophagales</taxon>
        <taxon>Microscillaceae</taxon>
        <taxon>Microscilla</taxon>
    </lineage>
</organism>